<dbReference type="OrthoDB" id="385239at2157"/>
<feature type="transmembrane region" description="Helical" evidence="1">
    <location>
        <begin position="31"/>
        <end position="53"/>
    </location>
</feature>
<name>J3JGK6_9EURY</name>
<comment type="caution">
    <text evidence="2">The sequence shown here is derived from an EMBL/GenBank/DDBJ whole genome shotgun (WGS) entry which is preliminary data.</text>
</comment>
<keyword evidence="1" id="KW-0812">Transmembrane</keyword>
<dbReference type="Proteomes" id="UP000007813">
    <property type="component" value="Unassembled WGS sequence"/>
</dbReference>
<accession>J3JGK6</accession>
<dbReference type="AlphaFoldDB" id="J3JGK6"/>
<dbReference type="RefSeq" id="WP_009365891.1">
    <property type="nucleotide sequence ID" value="NZ_ALJD01000003.1"/>
</dbReference>
<organism evidence="2 3">
    <name type="scientific">Halogranum salarium B-1</name>
    <dbReference type="NCBI Taxonomy" id="1210908"/>
    <lineage>
        <taxon>Archaea</taxon>
        <taxon>Methanobacteriati</taxon>
        <taxon>Methanobacteriota</taxon>
        <taxon>Stenosarchaea group</taxon>
        <taxon>Halobacteria</taxon>
        <taxon>Halobacteriales</taxon>
        <taxon>Haloferacaceae</taxon>
    </lineage>
</organism>
<feature type="transmembrane region" description="Helical" evidence="1">
    <location>
        <begin position="91"/>
        <end position="123"/>
    </location>
</feature>
<evidence type="ECO:0000256" key="1">
    <source>
        <dbReference type="SAM" id="Phobius"/>
    </source>
</evidence>
<keyword evidence="1" id="KW-1133">Transmembrane helix</keyword>
<feature type="transmembrane region" description="Helical" evidence="1">
    <location>
        <begin position="60"/>
        <end position="79"/>
    </location>
</feature>
<gene>
    <name evidence="2" type="ORF">HSB1_07790</name>
</gene>
<feature type="transmembrane region" description="Helical" evidence="1">
    <location>
        <begin position="7"/>
        <end position="25"/>
    </location>
</feature>
<dbReference type="EMBL" id="ALJD01000003">
    <property type="protein sequence ID" value="EJN60176.1"/>
    <property type="molecule type" value="Genomic_DNA"/>
</dbReference>
<sequence>MSLAVEVARALLFGIVVGPTMYVVHNGVDSLSRRAVAVVAGLFVSLCAFLFVASPHELRGVGIQLVAIVVLGVSFWIYYDALDRLSNLEAAVWALGVLCLGLVSFLGGSYALLAVLAVVGYVARTRAVASTVS</sequence>
<protein>
    <submittedName>
        <fullName evidence="2">Uncharacterized protein</fullName>
    </submittedName>
</protein>
<evidence type="ECO:0000313" key="3">
    <source>
        <dbReference type="Proteomes" id="UP000007813"/>
    </source>
</evidence>
<reference evidence="2 3" key="1">
    <citation type="journal article" date="2012" name="J. Bacteriol.">
        <title>Draft Genome Sequence of the Extremely Halophilic Archaeon Halogranum salarium B-1T.</title>
        <authorList>
            <person name="Kim K.K."/>
            <person name="Lee K.C."/>
            <person name="Lee J.S."/>
        </authorList>
    </citation>
    <scope>NUCLEOTIDE SEQUENCE [LARGE SCALE GENOMIC DNA]</scope>
    <source>
        <strain evidence="2 3">B-1</strain>
    </source>
</reference>
<keyword evidence="1" id="KW-0472">Membrane</keyword>
<proteinExistence type="predicted"/>
<evidence type="ECO:0000313" key="2">
    <source>
        <dbReference type="EMBL" id="EJN60176.1"/>
    </source>
</evidence>